<gene>
    <name evidence="2" type="ORF">DRH29_04480</name>
</gene>
<sequence>MNLIIMLFWLMILSFISYFAYHTIKELHEYLRTKEKSHLVSFVIALVFFLCSLYYFGIFRLLLYFFSFLL</sequence>
<dbReference type="EMBL" id="QMNG01000053">
    <property type="protein sequence ID" value="RLC36470.1"/>
    <property type="molecule type" value="Genomic_DNA"/>
</dbReference>
<keyword evidence="1" id="KW-1133">Transmembrane helix</keyword>
<reference evidence="2 3" key="1">
    <citation type="submission" date="2018-06" db="EMBL/GenBank/DDBJ databases">
        <title>Extensive metabolic versatility and redundancy in microbially diverse, dynamic hydrothermal sediments.</title>
        <authorList>
            <person name="Dombrowski N."/>
            <person name="Teske A."/>
            <person name="Baker B.J."/>
        </authorList>
    </citation>
    <scope>NUCLEOTIDE SEQUENCE [LARGE SCALE GENOMIC DNA]</scope>
    <source>
        <strain evidence="2">B79_G16</strain>
    </source>
</reference>
<proteinExistence type="predicted"/>
<organism evidence="2 3">
    <name type="scientific">candidate division Kazan bacterium</name>
    <dbReference type="NCBI Taxonomy" id="2202143"/>
    <lineage>
        <taxon>Bacteria</taxon>
        <taxon>Bacteria division Kazan-3B-28</taxon>
    </lineage>
</organism>
<protein>
    <recommendedName>
        <fullName evidence="4">DUF1146 domain-containing protein</fullName>
    </recommendedName>
</protein>
<keyword evidence="1" id="KW-0472">Membrane</keyword>
<feature type="transmembrane region" description="Helical" evidence="1">
    <location>
        <begin position="6"/>
        <end position="21"/>
    </location>
</feature>
<feature type="transmembrane region" description="Helical" evidence="1">
    <location>
        <begin position="42"/>
        <end position="66"/>
    </location>
</feature>
<evidence type="ECO:0008006" key="4">
    <source>
        <dbReference type="Google" id="ProtNLM"/>
    </source>
</evidence>
<comment type="caution">
    <text evidence="2">The sequence shown here is derived from an EMBL/GenBank/DDBJ whole genome shotgun (WGS) entry which is preliminary data.</text>
</comment>
<name>A0A420ZBP8_UNCK3</name>
<evidence type="ECO:0000313" key="2">
    <source>
        <dbReference type="EMBL" id="RLC36470.1"/>
    </source>
</evidence>
<evidence type="ECO:0000313" key="3">
    <source>
        <dbReference type="Proteomes" id="UP000281261"/>
    </source>
</evidence>
<accession>A0A420ZBP8</accession>
<dbReference type="Proteomes" id="UP000281261">
    <property type="component" value="Unassembled WGS sequence"/>
</dbReference>
<dbReference type="AlphaFoldDB" id="A0A420ZBP8"/>
<keyword evidence="1" id="KW-0812">Transmembrane</keyword>
<evidence type="ECO:0000256" key="1">
    <source>
        <dbReference type="SAM" id="Phobius"/>
    </source>
</evidence>